<evidence type="ECO:0000313" key="1">
    <source>
        <dbReference type="EMBL" id="PSR75346.1"/>
    </source>
</evidence>
<dbReference type="EMBL" id="MLYV02000906">
    <property type="protein sequence ID" value="PSR75346.1"/>
    <property type="molecule type" value="Genomic_DNA"/>
</dbReference>
<proteinExistence type="predicted"/>
<comment type="caution">
    <text evidence="1">The sequence shown here is derived from an EMBL/GenBank/DDBJ whole genome shotgun (WGS) entry which is preliminary data.</text>
</comment>
<evidence type="ECO:0000313" key="2">
    <source>
        <dbReference type="Proteomes" id="UP000186601"/>
    </source>
</evidence>
<keyword evidence="2" id="KW-1185">Reference proteome</keyword>
<accession>A0A2R6NRJ5</accession>
<organism evidence="1 2">
    <name type="scientific">Hermanssonia centrifuga</name>
    <dbReference type="NCBI Taxonomy" id="98765"/>
    <lineage>
        <taxon>Eukaryota</taxon>
        <taxon>Fungi</taxon>
        <taxon>Dikarya</taxon>
        <taxon>Basidiomycota</taxon>
        <taxon>Agaricomycotina</taxon>
        <taxon>Agaricomycetes</taxon>
        <taxon>Polyporales</taxon>
        <taxon>Meruliaceae</taxon>
        <taxon>Hermanssonia</taxon>
    </lineage>
</organism>
<protein>
    <submittedName>
        <fullName evidence="1">Uncharacterized protein</fullName>
    </submittedName>
</protein>
<dbReference type="OrthoDB" id="3236663at2759"/>
<dbReference type="Proteomes" id="UP000186601">
    <property type="component" value="Unassembled WGS sequence"/>
</dbReference>
<dbReference type="AlphaFoldDB" id="A0A2R6NRJ5"/>
<name>A0A2R6NRJ5_9APHY</name>
<gene>
    <name evidence="1" type="ORF">PHLCEN_2v9209</name>
</gene>
<reference evidence="1 2" key="1">
    <citation type="submission" date="2018-02" db="EMBL/GenBank/DDBJ databases">
        <title>Genome sequence of the basidiomycete white-rot fungus Phlebia centrifuga.</title>
        <authorList>
            <person name="Granchi Z."/>
            <person name="Peng M."/>
            <person name="de Vries R.P."/>
            <person name="Hilden K."/>
            <person name="Makela M.R."/>
            <person name="Grigoriev I."/>
            <person name="Riley R."/>
        </authorList>
    </citation>
    <scope>NUCLEOTIDE SEQUENCE [LARGE SCALE GENOMIC DNA]</scope>
    <source>
        <strain evidence="1 2">FBCC195</strain>
    </source>
</reference>
<sequence>MVQSRYSCKECGHAIFSSESKGVAQLHVALFHSNNFDSCIEINHDEPPAGKESAKIADRKVPQIHQRLSTLLLEITLEVIKVPSQDKLCRDSYALLSELENFFSRTENLARVLAESDSFRARLLQILDSAGTIQQNRISQAYSDDRGDIIELMRTLLESHGHRKDIDALADNSHLSEAFLELIEEVSDHELFLLEYSHSVLQILDDIRYRHPSTEEEAEASILPTEDAAFRSRLRRASIHLAKVSDCMPPSLYLKVVVLEHPECLTGGGFADIYQGKYNDQLVAMKRLRVFLYQSPKDRARTSKVVDNIHYFKLASYPSQVVSPRGPHVEAPRSPQYSQIPRNQLYAILRPLTLLVHGISVDGEGKRA</sequence>